<organism evidence="1 2">
    <name type="scientific">Senna tora</name>
    <dbReference type="NCBI Taxonomy" id="362788"/>
    <lineage>
        <taxon>Eukaryota</taxon>
        <taxon>Viridiplantae</taxon>
        <taxon>Streptophyta</taxon>
        <taxon>Embryophyta</taxon>
        <taxon>Tracheophyta</taxon>
        <taxon>Spermatophyta</taxon>
        <taxon>Magnoliopsida</taxon>
        <taxon>eudicotyledons</taxon>
        <taxon>Gunneridae</taxon>
        <taxon>Pentapetalae</taxon>
        <taxon>rosids</taxon>
        <taxon>fabids</taxon>
        <taxon>Fabales</taxon>
        <taxon>Fabaceae</taxon>
        <taxon>Caesalpinioideae</taxon>
        <taxon>Cassia clade</taxon>
        <taxon>Senna</taxon>
    </lineage>
</organism>
<keyword evidence="2" id="KW-1185">Reference proteome</keyword>
<evidence type="ECO:0000313" key="1">
    <source>
        <dbReference type="EMBL" id="KAF7812544.1"/>
    </source>
</evidence>
<name>A0A834SYM9_9FABA</name>
<accession>A0A834SYM9</accession>
<dbReference type="Proteomes" id="UP000634136">
    <property type="component" value="Unassembled WGS sequence"/>
</dbReference>
<dbReference type="AlphaFoldDB" id="A0A834SYM9"/>
<sequence>MIGKLPSGNEIEIWNGDGVNGEGNSVLGMREGKERIEEKGLGLVVEDGRGVEEWQGLRLGGLGERGVHGSERERDMVVVLGWVVLRRGVRVLEAWWCGGCGLE</sequence>
<evidence type="ECO:0000313" key="2">
    <source>
        <dbReference type="Proteomes" id="UP000634136"/>
    </source>
</evidence>
<reference evidence="1" key="1">
    <citation type="submission" date="2020-09" db="EMBL/GenBank/DDBJ databases">
        <title>Genome-Enabled Discovery of Anthraquinone Biosynthesis in Senna tora.</title>
        <authorList>
            <person name="Kang S.-H."/>
            <person name="Pandey R.P."/>
            <person name="Lee C.-M."/>
            <person name="Sim J.-S."/>
            <person name="Jeong J.-T."/>
            <person name="Choi B.-S."/>
            <person name="Jung M."/>
            <person name="Ginzburg D."/>
            <person name="Zhao K."/>
            <person name="Won S.Y."/>
            <person name="Oh T.-J."/>
            <person name="Yu Y."/>
            <person name="Kim N.-H."/>
            <person name="Lee O.R."/>
            <person name="Lee T.-H."/>
            <person name="Bashyal P."/>
            <person name="Kim T.-S."/>
            <person name="Lee W.-H."/>
            <person name="Kawkins C."/>
            <person name="Kim C.-K."/>
            <person name="Kim J.S."/>
            <person name="Ahn B.O."/>
            <person name="Rhee S.Y."/>
            <person name="Sohng J.K."/>
        </authorList>
    </citation>
    <scope>NUCLEOTIDE SEQUENCE</scope>
    <source>
        <tissue evidence="1">Leaf</tissue>
    </source>
</reference>
<dbReference type="EMBL" id="JAAIUW010000010">
    <property type="protein sequence ID" value="KAF7812544.1"/>
    <property type="molecule type" value="Genomic_DNA"/>
</dbReference>
<comment type="caution">
    <text evidence="1">The sequence shown here is derived from an EMBL/GenBank/DDBJ whole genome shotgun (WGS) entry which is preliminary data.</text>
</comment>
<proteinExistence type="predicted"/>
<gene>
    <name evidence="1" type="ORF">G2W53_033520</name>
</gene>
<protein>
    <submittedName>
        <fullName evidence="1">Uncharacterized protein</fullName>
    </submittedName>
</protein>